<feature type="transmembrane region" description="Helical" evidence="2">
    <location>
        <begin position="54"/>
        <end position="79"/>
    </location>
</feature>
<sequence>MSAVQETQISAVTEARLRALKVSKWCARLLVAGAFALSAVALTELATDAHIPWWLAWIWPVVIDGSIYQASTAVMALAGRDEQEAKDARRWFQWVIAGGVAVSVAANGLHAWTTIGNSLTWWQIGAVAIVPPMLLLVATHGVTILAGLDNITADVEQHQADEPVRPATADTSAAAEPVAAEPEVSAEPEQNPVPWLPGLEQQAQEVAAARRRPAGGGHRDPVRVLTAKRLAEQETPVEVIAERLEVSTRTVRRYLKAEIPEVSEHVEAEVIEIEQRPHLVAIESGEVVNG</sequence>
<organism evidence="3 4">
    <name type="scientific">Nocardia testacea</name>
    <dbReference type="NCBI Taxonomy" id="248551"/>
    <lineage>
        <taxon>Bacteria</taxon>
        <taxon>Bacillati</taxon>
        <taxon>Actinomycetota</taxon>
        <taxon>Actinomycetes</taxon>
        <taxon>Mycobacteriales</taxon>
        <taxon>Nocardiaceae</taxon>
        <taxon>Nocardia</taxon>
    </lineage>
</organism>
<evidence type="ECO:0000256" key="1">
    <source>
        <dbReference type="SAM" id="MobiDB-lite"/>
    </source>
</evidence>
<dbReference type="Proteomes" id="UP001611494">
    <property type="component" value="Unassembled WGS sequence"/>
</dbReference>
<feature type="transmembrane region" description="Helical" evidence="2">
    <location>
        <begin position="25"/>
        <end position="42"/>
    </location>
</feature>
<evidence type="ECO:0000313" key="4">
    <source>
        <dbReference type="Proteomes" id="UP001611494"/>
    </source>
</evidence>
<comment type="caution">
    <text evidence="3">The sequence shown here is derived from an EMBL/GenBank/DDBJ whole genome shotgun (WGS) entry which is preliminary data.</text>
</comment>
<feature type="transmembrane region" description="Helical" evidence="2">
    <location>
        <begin position="124"/>
        <end position="148"/>
    </location>
</feature>
<dbReference type="InterPro" id="IPR021235">
    <property type="entry name" value="DUF2637"/>
</dbReference>
<keyword evidence="4" id="KW-1185">Reference proteome</keyword>
<proteinExistence type="predicted"/>
<name>A0ABW7W7F8_9NOCA</name>
<dbReference type="EMBL" id="JBIRYL010000030">
    <property type="protein sequence ID" value="MFI2234529.1"/>
    <property type="molecule type" value="Genomic_DNA"/>
</dbReference>
<keyword evidence="2" id="KW-0812">Transmembrane</keyword>
<keyword evidence="2" id="KW-1133">Transmembrane helix</keyword>
<accession>A0ABW7W7F8</accession>
<feature type="region of interest" description="Disordered" evidence="1">
    <location>
        <begin position="159"/>
        <end position="192"/>
    </location>
</feature>
<feature type="compositionally biased region" description="Low complexity" evidence="1">
    <location>
        <begin position="166"/>
        <end position="189"/>
    </location>
</feature>
<gene>
    <name evidence="3" type="ORF">ACH49Z_32245</name>
</gene>
<protein>
    <submittedName>
        <fullName evidence="3">DUF2637 domain-containing protein</fullName>
    </submittedName>
</protein>
<reference evidence="3 4" key="1">
    <citation type="submission" date="2024-10" db="EMBL/GenBank/DDBJ databases">
        <title>The Natural Products Discovery Center: Release of the First 8490 Sequenced Strains for Exploring Actinobacteria Biosynthetic Diversity.</title>
        <authorList>
            <person name="Kalkreuter E."/>
            <person name="Kautsar S.A."/>
            <person name="Yang D."/>
            <person name="Bader C.D."/>
            <person name="Teijaro C.N."/>
            <person name="Fluegel L."/>
            <person name="Davis C.M."/>
            <person name="Simpson J.R."/>
            <person name="Lauterbach L."/>
            <person name="Steele A.D."/>
            <person name="Gui C."/>
            <person name="Meng S."/>
            <person name="Li G."/>
            <person name="Viehrig K."/>
            <person name="Ye F."/>
            <person name="Su P."/>
            <person name="Kiefer A.F."/>
            <person name="Nichols A."/>
            <person name="Cepeda A.J."/>
            <person name="Yan W."/>
            <person name="Fan B."/>
            <person name="Jiang Y."/>
            <person name="Adhikari A."/>
            <person name="Zheng C.-J."/>
            <person name="Schuster L."/>
            <person name="Cowan T.M."/>
            <person name="Smanski M.J."/>
            <person name="Chevrette M.G."/>
            <person name="De Carvalho L.P.S."/>
            <person name="Shen B."/>
        </authorList>
    </citation>
    <scope>NUCLEOTIDE SEQUENCE [LARGE SCALE GENOMIC DNA]</scope>
    <source>
        <strain evidence="3 4">NPDC019377</strain>
    </source>
</reference>
<evidence type="ECO:0000256" key="2">
    <source>
        <dbReference type="SAM" id="Phobius"/>
    </source>
</evidence>
<evidence type="ECO:0000313" key="3">
    <source>
        <dbReference type="EMBL" id="MFI2234529.1"/>
    </source>
</evidence>
<feature type="transmembrane region" description="Helical" evidence="2">
    <location>
        <begin position="91"/>
        <end position="112"/>
    </location>
</feature>
<dbReference type="RefSeq" id="WP_397067338.1">
    <property type="nucleotide sequence ID" value="NZ_JBIRYL010000030.1"/>
</dbReference>
<dbReference type="Pfam" id="PF10935">
    <property type="entry name" value="DUF2637"/>
    <property type="match status" value="1"/>
</dbReference>
<keyword evidence="2" id="KW-0472">Membrane</keyword>